<keyword evidence="5 6" id="KW-0472">Membrane</keyword>
<proteinExistence type="predicted"/>
<comment type="subcellular location">
    <subcellularLocation>
        <location evidence="1">Cell membrane</location>
        <topology evidence="1">Multi-pass membrane protein</topology>
    </subcellularLocation>
</comment>
<dbReference type="OrthoDB" id="9789927at2"/>
<evidence type="ECO:0000313" key="7">
    <source>
        <dbReference type="EMBL" id="RUQ28619.1"/>
    </source>
</evidence>
<dbReference type="GO" id="GO:0015658">
    <property type="term" value="F:branched-chain amino acid transmembrane transporter activity"/>
    <property type="evidence" value="ECO:0007669"/>
    <property type="project" value="InterPro"/>
</dbReference>
<feature type="transmembrane region" description="Helical" evidence="6">
    <location>
        <begin position="159"/>
        <end position="178"/>
    </location>
</feature>
<feature type="transmembrane region" description="Helical" evidence="6">
    <location>
        <begin position="62"/>
        <end position="79"/>
    </location>
</feature>
<reference evidence="7 8" key="1">
    <citation type="submission" date="2018-12" db="EMBL/GenBank/DDBJ databases">
        <title>Bacillus chawlae sp. nov., Bacillus glennii sp. nov., and Bacillus saganii sp. nov. Isolated from the Vehicle Assembly Building at Kennedy Space Center where the Viking Spacecraft were Assembled.</title>
        <authorList>
            <person name="Seuylemezian A."/>
            <person name="Vaishampayan P."/>
        </authorList>
    </citation>
    <scope>NUCLEOTIDE SEQUENCE [LARGE SCALE GENOMIC DNA]</scope>
    <source>
        <strain evidence="7 8">L5</strain>
    </source>
</reference>
<evidence type="ECO:0000256" key="4">
    <source>
        <dbReference type="ARBA" id="ARBA00022989"/>
    </source>
</evidence>
<feature type="transmembrane region" description="Helical" evidence="6">
    <location>
        <begin position="245"/>
        <end position="269"/>
    </location>
</feature>
<dbReference type="GO" id="GO:0005886">
    <property type="term" value="C:plasma membrane"/>
    <property type="evidence" value="ECO:0007669"/>
    <property type="project" value="UniProtKB-SubCell"/>
</dbReference>
<dbReference type="Proteomes" id="UP000267430">
    <property type="component" value="Unassembled WGS sequence"/>
</dbReference>
<dbReference type="InterPro" id="IPR043428">
    <property type="entry name" value="LivM-like"/>
</dbReference>
<evidence type="ECO:0000256" key="6">
    <source>
        <dbReference type="SAM" id="Phobius"/>
    </source>
</evidence>
<dbReference type="EMBL" id="RYZZ01000015">
    <property type="protein sequence ID" value="RUQ28619.1"/>
    <property type="molecule type" value="Genomic_DNA"/>
</dbReference>
<feature type="transmembrane region" description="Helical" evidence="6">
    <location>
        <begin position="289"/>
        <end position="310"/>
    </location>
</feature>
<evidence type="ECO:0000256" key="3">
    <source>
        <dbReference type="ARBA" id="ARBA00022692"/>
    </source>
</evidence>
<feature type="transmembrane region" description="Helical" evidence="6">
    <location>
        <begin position="209"/>
        <end position="233"/>
    </location>
</feature>
<evidence type="ECO:0000313" key="8">
    <source>
        <dbReference type="Proteomes" id="UP000267430"/>
    </source>
</evidence>
<dbReference type="AlphaFoldDB" id="A0A3S0VM54"/>
<dbReference type="InterPro" id="IPR001851">
    <property type="entry name" value="ABC_transp_permease"/>
</dbReference>
<keyword evidence="8" id="KW-1185">Reference proteome</keyword>
<keyword evidence="3 6" id="KW-0812">Transmembrane</keyword>
<feature type="transmembrane region" description="Helical" evidence="6">
    <location>
        <begin position="32"/>
        <end position="50"/>
    </location>
</feature>
<evidence type="ECO:0000256" key="2">
    <source>
        <dbReference type="ARBA" id="ARBA00022475"/>
    </source>
</evidence>
<evidence type="ECO:0000256" key="5">
    <source>
        <dbReference type="ARBA" id="ARBA00023136"/>
    </source>
</evidence>
<gene>
    <name evidence="7" type="ORF">ELQ35_11930</name>
</gene>
<dbReference type="CDD" id="cd06581">
    <property type="entry name" value="TM_PBP1_LivM_like"/>
    <property type="match status" value="1"/>
</dbReference>
<keyword evidence="4 6" id="KW-1133">Transmembrane helix</keyword>
<evidence type="ECO:0000256" key="1">
    <source>
        <dbReference type="ARBA" id="ARBA00004651"/>
    </source>
</evidence>
<organism evidence="7 8">
    <name type="scientific">Peribacillus cavernae</name>
    <dbReference type="NCBI Taxonomy" id="1674310"/>
    <lineage>
        <taxon>Bacteria</taxon>
        <taxon>Bacillati</taxon>
        <taxon>Bacillota</taxon>
        <taxon>Bacilli</taxon>
        <taxon>Bacillales</taxon>
        <taxon>Bacillaceae</taxon>
        <taxon>Peribacillus</taxon>
    </lineage>
</organism>
<accession>A0A3S0VM54</accession>
<sequence length="337" mass="37310">MMQLLSKQKFLFLFGILLVVTPFVVTNRFYLNIFILILLYATIAGSWNILGGYGGQLSLGHAIFFGIGAYTSTLLYLNFGVSPWLGFIIAAVISIVVGILIGWPAFRLRGTYFTLTTIAFAEVIRHLTLYFRDVTKGAIGVNIRFEPSFANLIFREYSAYYFVVLVLFVISIAIAIWVDKTKVGYYLKAIREDEDGAETLGIHVTKYKMIAMVISAGMTGIAGVFYAQYMLFFEPISVFNMNFSIEIALIAIIGGVGTVFGPVLGAFIIIPLNELLRSSFPSLSGMNYLIYGVVLILIVSFLPNGLLPILKSIPKKLKGLNKKNIKVEDGEKVDYSG</sequence>
<feature type="transmembrane region" description="Helical" evidence="6">
    <location>
        <begin position="85"/>
        <end position="106"/>
    </location>
</feature>
<dbReference type="PANTHER" id="PTHR30482">
    <property type="entry name" value="HIGH-AFFINITY BRANCHED-CHAIN AMINO ACID TRANSPORT SYSTEM PERMEASE"/>
    <property type="match status" value="1"/>
</dbReference>
<dbReference type="Pfam" id="PF02653">
    <property type="entry name" value="BPD_transp_2"/>
    <property type="match status" value="1"/>
</dbReference>
<protein>
    <submittedName>
        <fullName evidence="7">Branched-chain amino acid ABC transporter permease</fullName>
    </submittedName>
</protein>
<dbReference type="PANTHER" id="PTHR30482:SF10">
    <property type="entry name" value="HIGH-AFFINITY BRANCHED-CHAIN AMINO ACID TRANSPORT PROTEIN BRAE"/>
    <property type="match status" value="1"/>
</dbReference>
<name>A0A3S0VM54_9BACI</name>
<keyword evidence="2" id="KW-1003">Cell membrane</keyword>
<comment type="caution">
    <text evidence="7">The sequence shown here is derived from an EMBL/GenBank/DDBJ whole genome shotgun (WGS) entry which is preliminary data.</text>
</comment>
<dbReference type="RefSeq" id="WP_126865043.1">
    <property type="nucleotide sequence ID" value="NZ_JAUSTX010000007.1"/>
</dbReference>